<evidence type="ECO:0000313" key="3">
    <source>
        <dbReference type="Proteomes" id="UP000299102"/>
    </source>
</evidence>
<dbReference type="OrthoDB" id="6430887at2759"/>
<dbReference type="EMBL" id="BGZK01001176">
    <property type="protein sequence ID" value="GBP73506.1"/>
    <property type="molecule type" value="Genomic_DNA"/>
</dbReference>
<feature type="region of interest" description="Disordered" evidence="1">
    <location>
        <begin position="97"/>
        <end position="120"/>
    </location>
</feature>
<name>A0A4C1YBR7_EUMVA</name>
<dbReference type="Proteomes" id="UP000299102">
    <property type="component" value="Unassembled WGS sequence"/>
</dbReference>
<proteinExistence type="predicted"/>
<comment type="caution">
    <text evidence="2">The sequence shown here is derived from an EMBL/GenBank/DDBJ whole genome shotgun (WGS) entry which is preliminary data.</text>
</comment>
<gene>
    <name evidence="2" type="ORF">EVAR_57401_1</name>
</gene>
<feature type="compositionally biased region" description="Acidic residues" evidence="1">
    <location>
        <begin position="102"/>
        <end position="120"/>
    </location>
</feature>
<organism evidence="2 3">
    <name type="scientific">Eumeta variegata</name>
    <name type="common">Bagworm moth</name>
    <name type="synonym">Eumeta japonica</name>
    <dbReference type="NCBI Taxonomy" id="151549"/>
    <lineage>
        <taxon>Eukaryota</taxon>
        <taxon>Metazoa</taxon>
        <taxon>Ecdysozoa</taxon>
        <taxon>Arthropoda</taxon>
        <taxon>Hexapoda</taxon>
        <taxon>Insecta</taxon>
        <taxon>Pterygota</taxon>
        <taxon>Neoptera</taxon>
        <taxon>Endopterygota</taxon>
        <taxon>Lepidoptera</taxon>
        <taxon>Glossata</taxon>
        <taxon>Ditrysia</taxon>
        <taxon>Tineoidea</taxon>
        <taxon>Psychidae</taxon>
        <taxon>Oiketicinae</taxon>
        <taxon>Eumeta</taxon>
    </lineage>
</organism>
<sequence>MSLSRFVFTRASLHVVRSALLGTQSQALTVLTNRNTCALVSLPSDTWAGTRCESIWNYAHEKQPTIFTPEQNGWRLEENQFHFHWFDGDQLPRVVGESLQQSEEDVSNNITYDDEDDDDSVGQYHDWLNDENSNNCYDDCDD</sequence>
<accession>A0A4C1YBR7</accession>
<evidence type="ECO:0000256" key="1">
    <source>
        <dbReference type="SAM" id="MobiDB-lite"/>
    </source>
</evidence>
<keyword evidence="3" id="KW-1185">Reference proteome</keyword>
<dbReference type="AlphaFoldDB" id="A0A4C1YBR7"/>
<protein>
    <submittedName>
        <fullName evidence="2">Uncharacterized protein</fullName>
    </submittedName>
</protein>
<evidence type="ECO:0000313" key="2">
    <source>
        <dbReference type="EMBL" id="GBP73506.1"/>
    </source>
</evidence>
<reference evidence="2 3" key="1">
    <citation type="journal article" date="2019" name="Commun. Biol.">
        <title>The bagworm genome reveals a unique fibroin gene that provides high tensile strength.</title>
        <authorList>
            <person name="Kono N."/>
            <person name="Nakamura H."/>
            <person name="Ohtoshi R."/>
            <person name="Tomita M."/>
            <person name="Numata K."/>
            <person name="Arakawa K."/>
        </authorList>
    </citation>
    <scope>NUCLEOTIDE SEQUENCE [LARGE SCALE GENOMIC DNA]</scope>
</reference>